<dbReference type="Gene3D" id="6.10.250.1050">
    <property type="match status" value="2"/>
</dbReference>
<evidence type="ECO:0000256" key="2">
    <source>
        <dbReference type="SAM" id="MobiDB-lite"/>
    </source>
</evidence>
<dbReference type="InterPro" id="IPR007062">
    <property type="entry name" value="PPI-2"/>
</dbReference>
<evidence type="ECO:0000256" key="1">
    <source>
        <dbReference type="ARBA" id="ARBA00005472"/>
    </source>
</evidence>
<feature type="region of interest" description="Disordered" evidence="2">
    <location>
        <begin position="119"/>
        <end position="149"/>
    </location>
</feature>
<proteinExistence type="inferred from homology"/>
<reference evidence="3" key="1">
    <citation type="submission" date="2022-06" db="EMBL/GenBank/DDBJ databases">
        <authorList>
            <person name="Berger JAMES D."/>
            <person name="Berger JAMES D."/>
        </authorList>
    </citation>
    <scope>NUCLEOTIDE SEQUENCE [LARGE SCALE GENOMIC DNA]</scope>
</reference>
<dbReference type="PANTHER" id="PTHR12398:SF20">
    <property type="entry name" value="PROTEIN PHOSPHATASE 1 REGULATORY INHIBITOR SUBUNIT 2"/>
    <property type="match status" value="1"/>
</dbReference>
<feature type="compositionally biased region" description="Polar residues" evidence="2">
    <location>
        <begin position="168"/>
        <end position="190"/>
    </location>
</feature>
<dbReference type="WBParaSite" id="TREG1_16600.1">
    <property type="protein sequence ID" value="TREG1_16600.1"/>
    <property type="gene ID" value="TREG1_16600"/>
</dbReference>
<feature type="compositionally biased region" description="Acidic residues" evidence="2">
    <location>
        <begin position="126"/>
        <end position="146"/>
    </location>
</feature>
<feature type="region of interest" description="Disordered" evidence="2">
    <location>
        <begin position="163"/>
        <end position="198"/>
    </location>
</feature>
<dbReference type="GO" id="GO:0009966">
    <property type="term" value="P:regulation of signal transduction"/>
    <property type="evidence" value="ECO:0007669"/>
    <property type="project" value="InterPro"/>
</dbReference>
<evidence type="ECO:0000313" key="4">
    <source>
        <dbReference type="WBParaSite" id="TREG1_16600.1"/>
    </source>
</evidence>
<feature type="region of interest" description="Disordered" evidence="2">
    <location>
        <begin position="1"/>
        <end position="21"/>
    </location>
</feature>
<dbReference type="Proteomes" id="UP000050795">
    <property type="component" value="Unassembled WGS sequence"/>
</dbReference>
<evidence type="ECO:0008006" key="5">
    <source>
        <dbReference type="Google" id="ProtNLM"/>
    </source>
</evidence>
<feature type="region of interest" description="Disordered" evidence="2">
    <location>
        <begin position="78"/>
        <end position="106"/>
    </location>
</feature>
<dbReference type="PANTHER" id="PTHR12398">
    <property type="entry name" value="PROTEIN PHOSPHATASE INHIBITOR"/>
    <property type="match status" value="1"/>
</dbReference>
<organism evidence="3 4">
    <name type="scientific">Trichobilharzia regenti</name>
    <name type="common">Nasal bird schistosome</name>
    <dbReference type="NCBI Taxonomy" id="157069"/>
    <lineage>
        <taxon>Eukaryota</taxon>
        <taxon>Metazoa</taxon>
        <taxon>Spiralia</taxon>
        <taxon>Lophotrochozoa</taxon>
        <taxon>Platyhelminthes</taxon>
        <taxon>Trematoda</taxon>
        <taxon>Digenea</taxon>
        <taxon>Strigeidida</taxon>
        <taxon>Schistosomatoidea</taxon>
        <taxon>Schistosomatidae</taxon>
        <taxon>Trichobilharzia</taxon>
    </lineage>
</organism>
<dbReference type="AlphaFoldDB" id="A0AA85J8V2"/>
<dbReference type="Pfam" id="PF04979">
    <property type="entry name" value="IPP-2"/>
    <property type="match status" value="1"/>
</dbReference>
<dbReference type="GO" id="GO:0004864">
    <property type="term" value="F:protein phosphatase inhibitor activity"/>
    <property type="evidence" value="ECO:0007669"/>
    <property type="project" value="InterPro"/>
</dbReference>
<evidence type="ECO:0000313" key="3">
    <source>
        <dbReference type="Proteomes" id="UP000050795"/>
    </source>
</evidence>
<protein>
    <recommendedName>
        <fullName evidence="5">Protein phosphatase inhibitor 2</fullName>
    </recommendedName>
</protein>
<accession>A0AA85J8V2</accession>
<keyword evidence="3" id="KW-1185">Reference proteome</keyword>
<comment type="similarity">
    <text evidence="1">Belongs to the protein phosphatase inhibitor 2 family.</text>
</comment>
<reference evidence="4" key="2">
    <citation type="submission" date="2023-11" db="UniProtKB">
        <authorList>
            <consortium name="WormBaseParasite"/>
        </authorList>
    </citation>
    <scope>IDENTIFICATION</scope>
</reference>
<sequence>MDEKSSKGILKKSSVEQRQKSFQWDESNILATYHPADKTYGHMKIEEPKTPYVYESEDSVGRPSFNPEDLAARLAATVEDPEKQLPRTTVLGNEEEEHQRKFREKRKQHYNEFLAVKLAKENLHNDDDDDDEVEEKNEDKEIEDDEEIRRNVEQAAINARLNAELSRLSRTSADQSVEDNISRVENSSKNSRLRHARP</sequence>
<name>A0AA85J8V2_TRIRE</name>